<evidence type="ECO:0000259" key="2">
    <source>
        <dbReference type="Pfam" id="PF02824"/>
    </source>
</evidence>
<comment type="caution">
    <text evidence="3">The sequence shown here is derived from an EMBL/GenBank/DDBJ whole genome shotgun (WGS) entry which is preliminary data.</text>
</comment>
<proteinExistence type="predicted"/>
<sequence>MSTRTGVRLPAASRTTSRCRSSTPKGDIISLPSGATPVDFAYTVHTEV</sequence>
<dbReference type="Gene3D" id="3.10.20.30">
    <property type="match status" value="1"/>
</dbReference>
<reference evidence="3 4" key="1">
    <citation type="submission" date="2017-09" db="EMBL/GenBank/DDBJ databases">
        <title>Bacterial strain isolated from the female urinary microbiota.</title>
        <authorList>
            <person name="Thomas-White K."/>
            <person name="Kumar N."/>
            <person name="Forster S."/>
            <person name="Putonti C."/>
            <person name="Lawley T."/>
            <person name="Wolfe A.J."/>
        </authorList>
    </citation>
    <scope>NUCLEOTIDE SEQUENCE [LARGE SCALE GENOMIC DNA]</scope>
    <source>
        <strain evidence="3 4">UMB1301</strain>
    </source>
</reference>
<dbReference type="EMBL" id="PNHK01000890">
    <property type="protein sequence ID" value="PMC95997.1"/>
    <property type="molecule type" value="Genomic_DNA"/>
</dbReference>
<dbReference type="InterPro" id="IPR012675">
    <property type="entry name" value="Beta-grasp_dom_sf"/>
</dbReference>
<dbReference type="InterPro" id="IPR012676">
    <property type="entry name" value="TGS-like"/>
</dbReference>
<feature type="compositionally biased region" description="Low complexity" evidence="1">
    <location>
        <begin position="13"/>
        <end position="23"/>
    </location>
</feature>
<evidence type="ECO:0000313" key="3">
    <source>
        <dbReference type="EMBL" id="PMC95997.1"/>
    </source>
</evidence>
<evidence type="ECO:0000256" key="1">
    <source>
        <dbReference type="SAM" id="MobiDB-lite"/>
    </source>
</evidence>
<feature type="domain" description="TGS" evidence="2">
    <location>
        <begin position="22"/>
        <end position="48"/>
    </location>
</feature>
<name>A0A2N6V9X1_9MICO</name>
<organism evidence="3 4">
    <name type="scientific">Brevibacterium paucivorans</name>
    <dbReference type="NCBI Taxonomy" id="170994"/>
    <lineage>
        <taxon>Bacteria</taxon>
        <taxon>Bacillati</taxon>
        <taxon>Actinomycetota</taxon>
        <taxon>Actinomycetes</taxon>
        <taxon>Micrococcales</taxon>
        <taxon>Brevibacteriaceae</taxon>
        <taxon>Brevibacterium</taxon>
    </lineage>
</organism>
<gene>
    <name evidence="3" type="ORF">CJ199_16710</name>
</gene>
<dbReference type="AlphaFoldDB" id="A0A2N6V9X1"/>
<dbReference type="Pfam" id="PF02824">
    <property type="entry name" value="TGS"/>
    <property type="match status" value="1"/>
</dbReference>
<feature type="region of interest" description="Disordered" evidence="1">
    <location>
        <begin position="1"/>
        <end position="30"/>
    </location>
</feature>
<dbReference type="Proteomes" id="UP000235598">
    <property type="component" value="Unassembled WGS sequence"/>
</dbReference>
<feature type="non-terminal residue" evidence="3">
    <location>
        <position position="48"/>
    </location>
</feature>
<dbReference type="InterPro" id="IPR004095">
    <property type="entry name" value="TGS"/>
</dbReference>
<dbReference type="SUPFAM" id="SSF81271">
    <property type="entry name" value="TGS-like"/>
    <property type="match status" value="1"/>
</dbReference>
<accession>A0A2N6V9X1</accession>
<evidence type="ECO:0000313" key="4">
    <source>
        <dbReference type="Proteomes" id="UP000235598"/>
    </source>
</evidence>
<protein>
    <recommendedName>
        <fullName evidence="2">TGS domain-containing protein</fullName>
    </recommendedName>
</protein>